<feature type="transmembrane region" description="Helical" evidence="1">
    <location>
        <begin position="75"/>
        <end position="96"/>
    </location>
</feature>
<evidence type="ECO:0000313" key="2">
    <source>
        <dbReference type="EMBL" id="MDU0355077.1"/>
    </source>
</evidence>
<dbReference type="Pfam" id="PF20556">
    <property type="entry name" value="DUF6768"/>
    <property type="match status" value="1"/>
</dbReference>
<keyword evidence="1" id="KW-1133">Transmembrane helix</keyword>
<feature type="transmembrane region" description="Helical" evidence="1">
    <location>
        <begin position="43"/>
        <end position="63"/>
    </location>
</feature>
<dbReference type="Proteomes" id="UP001247805">
    <property type="component" value="Unassembled WGS sequence"/>
</dbReference>
<reference evidence="2 3" key="1">
    <citation type="submission" date="2023-10" db="EMBL/GenBank/DDBJ databases">
        <title>Glaciecola aquimarina strain GGW-M5 nov., isolated from a coastal seawater.</title>
        <authorList>
            <person name="Bayburt H."/>
            <person name="Kim J.M."/>
            <person name="Choi B.J."/>
            <person name="Jeon C.O."/>
        </authorList>
    </citation>
    <scope>NUCLEOTIDE SEQUENCE [LARGE SCALE GENOMIC DNA]</scope>
    <source>
        <strain evidence="2 3">KCTC 32108</strain>
    </source>
</reference>
<organism evidence="2 3">
    <name type="scientific">Paraglaciecola aquimarina</name>
    <dbReference type="NCBI Taxonomy" id="1235557"/>
    <lineage>
        <taxon>Bacteria</taxon>
        <taxon>Pseudomonadati</taxon>
        <taxon>Pseudomonadota</taxon>
        <taxon>Gammaproteobacteria</taxon>
        <taxon>Alteromonadales</taxon>
        <taxon>Alteromonadaceae</taxon>
        <taxon>Paraglaciecola</taxon>
    </lineage>
</organism>
<comment type="caution">
    <text evidence="2">The sequence shown here is derived from an EMBL/GenBank/DDBJ whole genome shotgun (WGS) entry which is preliminary data.</text>
</comment>
<keyword evidence="1" id="KW-0472">Membrane</keyword>
<evidence type="ECO:0000256" key="1">
    <source>
        <dbReference type="SAM" id="Phobius"/>
    </source>
</evidence>
<dbReference type="InterPro" id="IPR046659">
    <property type="entry name" value="DUF6768"/>
</dbReference>
<keyword evidence="1" id="KW-0812">Transmembrane</keyword>
<dbReference type="RefSeq" id="WP_316026633.1">
    <property type="nucleotide sequence ID" value="NZ_JAWDIO010000002.1"/>
</dbReference>
<protein>
    <submittedName>
        <fullName evidence="2">DUF6768 family protein</fullName>
    </submittedName>
</protein>
<accession>A0ABU3SYT3</accession>
<name>A0ABU3SYT3_9ALTE</name>
<keyword evidence="3" id="KW-1185">Reference proteome</keyword>
<evidence type="ECO:0000313" key="3">
    <source>
        <dbReference type="Proteomes" id="UP001247805"/>
    </source>
</evidence>
<dbReference type="EMBL" id="JAWDIO010000002">
    <property type="protein sequence ID" value="MDU0355077.1"/>
    <property type="molecule type" value="Genomic_DNA"/>
</dbReference>
<sequence length="124" mass="14460">MNIDEKIKRELEQQSTEIDKILAEEQGIGDFVLGSIRNSLKGWFILINLIVIVVTAVMFWTGYQFVQAQVVEQQIFWAVWFLASLIVQVALKQWIWAEMSRSSLIREIKRVELTMERSVKSLTN</sequence>
<gene>
    <name evidence="2" type="ORF">RS130_15265</name>
</gene>
<proteinExistence type="predicted"/>